<dbReference type="PANTHER" id="PTHR30290">
    <property type="entry name" value="PERIPLASMIC BINDING COMPONENT OF ABC TRANSPORTER"/>
    <property type="match status" value="1"/>
</dbReference>
<evidence type="ECO:0000256" key="5">
    <source>
        <dbReference type="SAM" id="SignalP"/>
    </source>
</evidence>
<dbReference type="RefSeq" id="WP_037435278.1">
    <property type="nucleotide sequence ID" value="NZ_BJNI01000066.1"/>
</dbReference>
<keyword evidence="3" id="KW-0813">Transport</keyword>
<comment type="subcellular location">
    <subcellularLocation>
        <location evidence="1">Periplasm</location>
    </subcellularLocation>
</comment>
<evidence type="ECO:0000256" key="2">
    <source>
        <dbReference type="ARBA" id="ARBA00005695"/>
    </source>
</evidence>
<dbReference type="PANTHER" id="PTHR30290:SF10">
    <property type="entry name" value="PERIPLASMIC OLIGOPEPTIDE-BINDING PROTEIN-RELATED"/>
    <property type="match status" value="1"/>
</dbReference>
<gene>
    <name evidence="7" type="ORF">GHK48_08690</name>
</gene>
<dbReference type="GO" id="GO:0030288">
    <property type="term" value="C:outer membrane-bounded periplasmic space"/>
    <property type="evidence" value="ECO:0007669"/>
    <property type="project" value="UniProtKB-ARBA"/>
</dbReference>
<evidence type="ECO:0000256" key="4">
    <source>
        <dbReference type="ARBA" id="ARBA00022729"/>
    </source>
</evidence>
<dbReference type="GO" id="GO:1904680">
    <property type="term" value="F:peptide transmembrane transporter activity"/>
    <property type="evidence" value="ECO:0007669"/>
    <property type="project" value="TreeGrafter"/>
</dbReference>
<dbReference type="SUPFAM" id="SSF53850">
    <property type="entry name" value="Periplasmic binding protein-like II"/>
    <property type="match status" value="1"/>
</dbReference>
<dbReference type="InterPro" id="IPR000914">
    <property type="entry name" value="SBP_5_dom"/>
</dbReference>
<dbReference type="InterPro" id="IPR030678">
    <property type="entry name" value="Peptide/Ni-bd"/>
</dbReference>
<name>A0A844A8B8_RHIFR</name>
<accession>A0A844A8B8</accession>
<keyword evidence="4 5" id="KW-0732">Signal</keyword>
<proteinExistence type="inferred from homology"/>
<feature type="domain" description="Solute-binding protein family 5" evidence="6">
    <location>
        <begin position="74"/>
        <end position="443"/>
    </location>
</feature>
<dbReference type="Pfam" id="PF00496">
    <property type="entry name" value="SBP_bac_5"/>
    <property type="match status" value="1"/>
</dbReference>
<evidence type="ECO:0000313" key="7">
    <source>
        <dbReference type="EMBL" id="MQX08368.1"/>
    </source>
</evidence>
<comment type="similarity">
    <text evidence="2">Belongs to the bacterial solute-binding protein 5 family.</text>
</comment>
<reference evidence="7 8" key="1">
    <citation type="journal article" date="2013" name="Genome Biol.">
        <title>Comparative genomics of the core and accessory genomes of 48 Sinorhizobium strains comprising five genospecies.</title>
        <authorList>
            <person name="Sugawara M."/>
            <person name="Epstein B."/>
            <person name="Badgley B.D."/>
            <person name="Unno T."/>
            <person name="Xu L."/>
            <person name="Reese J."/>
            <person name="Gyaneshwar P."/>
            <person name="Denny R."/>
            <person name="Mudge J."/>
            <person name="Bharti A.K."/>
            <person name="Farmer A.D."/>
            <person name="May G.D."/>
            <person name="Woodward J.E."/>
            <person name="Medigue C."/>
            <person name="Vallenet D."/>
            <person name="Lajus A."/>
            <person name="Rouy Z."/>
            <person name="Martinez-Vaz B."/>
            <person name="Tiffin P."/>
            <person name="Young N.D."/>
            <person name="Sadowsky M.J."/>
        </authorList>
    </citation>
    <scope>NUCLEOTIDE SEQUENCE [LARGE SCALE GENOMIC DNA]</scope>
    <source>
        <strain evidence="7 8">USDA205</strain>
    </source>
</reference>
<dbReference type="Gene3D" id="3.10.105.10">
    <property type="entry name" value="Dipeptide-binding Protein, Domain 3"/>
    <property type="match status" value="1"/>
</dbReference>
<feature type="chain" id="PRO_5032620869" evidence="5">
    <location>
        <begin position="27"/>
        <end position="530"/>
    </location>
</feature>
<dbReference type="InterPro" id="IPR039424">
    <property type="entry name" value="SBP_5"/>
</dbReference>
<evidence type="ECO:0000256" key="3">
    <source>
        <dbReference type="ARBA" id="ARBA00022448"/>
    </source>
</evidence>
<evidence type="ECO:0000256" key="1">
    <source>
        <dbReference type="ARBA" id="ARBA00004418"/>
    </source>
</evidence>
<dbReference type="Proteomes" id="UP000466694">
    <property type="component" value="Unassembled WGS sequence"/>
</dbReference>
<feature type="signal peptide" evidence="5">
    <location>
        <begin position="1"/>
        <end position="26"/>
    </location>
</feature>
<dbReference type="AlphaFoldDB" id="A0A844A8B8"/>
<comment type="caution">
    <text evidence="7">The sequence shown here is derived from an EMBL/GenBank/DDBJ whole genome shotgun (WGS) entry which is preliminary data.</text>
</comment>
<dbReference type="GO" id="GO:0015833">
    <property type="term" value="P:peptide transport"/>
    <property type="evidence" value="ECO:0007669"/>
    <property type="project" value="TreeGrafter"/>
</dbReference>
<dbReference type="CDD" id="cd08504">
    <property type="entry name" value="PBP2_OppA"/>
    <property type="match status" value="1"/>
</dbReference>
<dbReference type="Gene3D" id="3.40.190.10">
    <property type="entry name" value="Periplasmic binding protein-like II"/>
    <property type="match status" value="1"/>
</dbReference>
<evidence type="ECO:0000313" key="8">
    <source>
        <dbReference type="Proteomes" id="UP000466694"/>
    </source>
</evidence>
<evidence type="ECO:0000259" key="6">
    <source>
        <dbReference type="Pfam" id="PF00496"/>
    </source>
</evidence>
<dbReference type="PIRSF" id="PIRSF002741">
    <property type="entry name" value="MppA"/>
    <property type="match status" value="1"/>
</dbReference>
<dbReference type="EMBL" id="WISZ01000072">
    <property type="protein sequence ID" value="MQX08368.1"/>
    <property type="molecule type" value="Genomic_DNA"/>
</dbReference>
<organism evidence="7 8">
    <name type="scientific">Rhizobium fredii</name>
    <name type="common">Sinorhizobium fredii</name>
    <dbReference type="NCBI Taxonomy" id="380"/>
    <lineage>
        <taxon>Bacteria</taxon>
        <taxon>Pseudomonadati</taxon>
        <taxon>Pseudomonadota</taxon>
        <taxon>Alphaproteobacteria</taxon>
        <taxon>Hyphomicrobiales</taxon>
        <taxon>Rhizobiaceae</taxon>
        <taxon>Sinorhizobium/Ensifer group</taxon>
        <taxon>Sinorhizobium</taxon>
    </lineage>
</organism>
<protein>
    <submittedName>
        <fullName evidence="7">Peptide ABC transporter substrate-binding protein</fullName>
    </submittedName>
</protein>
<dbReference type="GO" id="GO:0043190">
    <property type="term" value="C:ATP-binding cassette (ABC) transporter complex"/>
    <property type="evidence" value="ECO:0007669"/>
    <property type="project" value="InterPro"/>
</dbReference>
<sequence length="530" mass="59101">MRKKVFAASILAASLAASTYLTPAFAGEGETFRMIVEEPRFMDPNRVDDGAIVIQSQLFEPLAKIRNDGTLVYLQASSIERSKDGLTWTIKLKPENKWSNGDPVTAKDWEYSLKRILDPNTASGNAQFLTEIKGAKAYNAGETKDAATVQIKAVDDHTLVIETERVAPSFLAKLALPYITPVPQAVVEKWGERWTLPEHIVSNGPYKLVSRVNDQSIEMNVNPFYAGRKPAIDTIRMTVASGDICEAQLRAYEAEEIDFATCIPIQDIQRVRQDATLAKELITNLDSGTWWVQYDNSHAPWDNKDVRQALSLAIDRNALSSVVSDGTAAVAKTIVPPGIPGANEDDAIKGNVDTARELLAKAGYPNGAGFPPFTLTVRDSASQPIVAQLLQQMWSENLGINATINVMELKAFAAWVNARKSAPYDIITALWVSDYVDPENWYGDLITDDYRNSHFKNEDFASLIKKAKVATDETQRIETYRQANKILEEQQPMSALYRETSLWLVKPYVKNLQPDTTLRLYPIRDTEIVR</sequence>
<dbReference type="Gene3D" id="3.90.76.10">
    <property type="entry name" value="Dipeptide-binding Protein, Domain 1"/>
    <property type="match status" value="1"/>
</dbReference>